<comment type="caution">
    <text evidence="3">The sequence shown here is derived from an EMBL/GenBank/DDBJ whole genome shotgun (WGS) entry which is preliminary data.</text>
</comment>
<keyword evidence="4" id="KW-1185">Reference proteome</keyword>
<organism evidence="3 4">
    <name type="scientific">Brevundimonas guildfordensis</name>
    <dbReference type="NCBI Taxonomy" id="2762241"/>
    <lineage>
        <taxon>Bacteria</taxon>
        <taxon>Pseudomonadati</taxon>
        <taxon>Pseudomonadota</taxon>
        <taxon>Alphaproteobacteria</taxon>
        <taxon>Caulobacterales</taxon>
        <taxon>Caulobacteraceae</taxon>
        <taxon>Brevundimonas</taxon>
    </lineage>
</organism>
<accession>A0ABR8QY25</accession>
<feature type="chain" id="PRO_5047209887" evidence="1">
    <location>
        <begin position="28"/>
        <end position="494"/>
    </location>
</feature>
<dbReference type="Gene3D" id="2.40.160.100">
    <property type="match status" value="1"/>
</dbReference>
<feature type="domain" description="Alginate export" evidence="2">
    <location>
        <begin position="103"/>
        <end position="485"/>
    </location>
</feature>
<evidence type="ECO:0000313" key="3">
    <source>
        <dbReference type="EMBL" id="MBD7940428.1"/>
    </source>
</evidence>
<gene>
    <name evidence="3" type="ORF">H9656_03415</name>
</gene>
<reference evidence="3 4" key="1">
    <citation type="submission" date="2020-08" db="EMBL/GenBank/DDBJ databases">
        <title>A Genomic Blueprint of the Chicken Gut Microbiome.</title>
        <authorList>
            <person name="Gilroy R."/>
            <person name="Ravi A."/>
            <person name="Getino M."/>
            <person name="Pursley I."/>
            <person name="Horton D.L."/>
            <person name="Alikhan N.-F."/>
            <person name="Baker D."/>
            <person name="Gharbi K."/>
            <person name="Hall N."/>
            <person name="Watson M."/>
            <person name="Adriaenssens E.M."/>
            <person name="Foster-Nyarko E."/>
            <person name="Jarju S."/>
            <person name="Secka A."/>
            <person name="Antonio M."/>
            <person name="Oren A."/>
            <person name="Chaudhuri R."/>
            <person name="La Ragione R.M."/>
            <person name="Hildebrand F."/>
            <person name="Pallen M.J."/>
        </authorList>
    </citation>
    <scope>NUCLEOTIDE SEQUENCE [LARGE SCALE GENOMIC DNA]</scope>
    <source>
        <strain evidence="3 4">Sa3CVA3</strain>
    </source>
</reference>
<dbReference type="InterPro" id="IPR053728">
    <property type="entry name" value="Alginate_Permeability_Chnl"/>
</dbReference>
<name>A0ABR8QY25_9CAUL</name>
<keyword evidence="1" id="KW-0732">Signal</keyword>
<dbReference type="Pfam" id="PF13372">
    <property type="entry name" value="Alginate_exp"/>
    <property type="match status" value="1"/>
</dbReference>
<evidence type="ECO:0000256" key="1">
    <source>
        <dbReference type="SAM" id="SignalP"/>
    </source>
</evidence>
<evidence type="ECO:0000313" key="4">
    <source>
        <dbReference type="Proteomes" id="UP000638918"/>
    </source>
</evidence>
<dbReference type="RefSeq" id="WP_191742850.1">
    <property type="nucleotide sequence ID" value="NZ_JACSQU010000001.1"/>
</dbReference>
<dbReference type="EMBL" id="JACSQU010000001">
    <property type="protein sequence ID" value="MBD7940428.1"/>
    <property type="molecule type" value="Genomic_DNA"/>
</dbReference>
<proteinExistence type="predicted"/>
<protein>
    <submittedName>
        <fullName evidence="3">Alginate export family protein</fullName>
    </submittedName>
</protein>
<evidence type="ECO:0000259" key="2">
    <source>
        <dbReference type="Pfam" id="PF13372"/>
    </source>
</evidence>
<dbReference type="Proteomes" id="UP000638918">
    <property type="component" value="Unassembled WGS sequence"/>
</dbReference>
<dbReference type="InterPro" id="IPR025388">
    <property type="entry name" value="Alginate_export_dom"/>
</dbReference>
<sequence>MNPILYGHGCVLALALSAFALPSPALAEGAAVSSRDQADSKADAALPPQTGMGPRVGPYYLLRFNETLAPSPAAGAPADGFAALKHMPLNEGGDISLSLSGMERVQFNSYSHETLVSQNYSDQLFIGFRHIYGADLHLGSHVRAYGELASGQMGGRDIGPQPPRQRNDLAVQQAFVEVSAPVGDGLLSVRGGRQGVWLGNGLILSTQPFANIPLTFDGVTAQYRAKSARIDVVAVENVANTEDVFGDSSNPGRKIWGVYGSFALPRAAPDVALNVDPFYIGFKSTKLAMAGLVGDDERHGVGARLWGKAGPIQLDTTVVRQGGTFAGQDVEAWAFYSEAGYVMESSPLKPRFGFRFDAVSGGRDGDKIQTFTPLYTGQQYYAASGYLAGSNLVDAGPTLALNLSKSVRLSAYNRWYWKQDRDDAVYGRGFAPLPGTADPSIGYIGMQPDVTVQWTITPHLFLTAEGAYFDVSEGMKRAGGRDVFYSLVDLTFMF</sequence>
<feature type="signal peptide" evidence="1">
    <location>
        <begin position="1"/>
        <end position="27"/>
    </location>
</feature>